<evidence type="ECO:0000313" key="2">
    <source>
        <dbReference type="EMBL" id="GAA1664789.1"/>
    </source>
</evidence>
<evidence type="ECO:0000259" key="1">
    <source>
        <dbReference type="Pfam" id="PF25355"/>
    </source>
</evidence>
<gene>
    <name evidence="2" type="ORF">GCM10009807_06210</name>
</gene>
<sequence>MGYLFYGNTAEPIEIPDRLLAHIKVVIATKLRRSESFTLTWRHTEDIPGGRSTIWLQPAIPLRFVFTSESETLDHELLARFAQASNSSQGLTIELDMLKEQPRKNAALAGAA</sequence>
<dbReference type="Pfam" id="PF25355">
    <property type="entry name" value="DUF7882"/>
    <property type="match status" value="1"/>
</dbReference>
<dbReference type="InterPro" id="IPR057204">
    <property type="entry name" value="DUF7882"/>
</dbReference>
<feature type="domain" description="DUF7882" evidence="1">
    <location>
        <begin position="1"/>
        <end position="93"/>
    </location>
</feature>
<name>A0ABP4S220_9MICO</name>
<keyword evidence="3" id="KW-1185">Reference proteome</keyword>
<evidence type="ECO:0000313" key="3">
    <source>
        <dbReference type="Proteomes" id="UP001500596"/>
    </source>
</evidence>
<protein>
    <recommendedName>
        <fullName evidence="1">DUF7882 domain-containing protein</fullName>
    </recommendedName>
</protein>
<proteinExistence type="predicted"/>
<accession>A0ABP4S220</accession>
<reference evidence="3" key="1">
    <citation type="journal article" date="2019" name="Int. J. Syst. Evol. Microbiol.">
        <title>The Global Catalogue of Microorganisms (GCM) 10K type strain sequencing project: providing services to taxonomists for standard genome sequencing and annotation.</title>
        <authorList>
            <consortium name="The Broad Institute Genomics Platform"/>
            <consortium name="The Broad Institute Genome Sequencing Center for Infectious Disease"/>
            <person name="Wu L."/>
            <person name="Ma J."/>
        </authorList>
    </citation>
    <scope>NUCLEOTIDE SEQUENCE [LARGE SCALE GENOMIC DNA]</scope>
    <source>
        <strain evidence="3">JCM 15575</strain>
    </source>
</reference>
<dbReference type="Proteomes" id="UP001500596">
    <property type="component" value="Unassembled WGS sequence"/>
</dbReference>
<comment type="caution">
    <text evidence="2">The sequence shown here is derived from an EMBL/GenBank/DDBJ whole genome shotgun (WGS) entry which is preliminary data.</text>
</comment>
<organism evidence="2 3">
    <name type="scientific">Microbacterium lacus</name>
    <dbReference type="NCBI Taxonomy" id="415217"/>
    <lineage>
        <taxon>Bacteria</taxon>
        <taxon>Bacillati</taxon>
        <taxon>Actinomycetota</taxon>
        <taxon>Actinomycetes</taxon>
        <taxon>Micrococcales</taxon>
        <taxon>Microbacteriaceae</taxon>
        <taxon>Microbacterium</taxon>
    </lineage>
</organism>
<dbReference type="EMBL" id="BAAAPK010000001">
    <property type="protein sequence ID" value="GAA1664789.1"/>
    <property type="molecule type" value="Genomic_DNA"/>
</dbReference>
<dbReference type="RefSeq" id="WP_344051501.1">
    <property type="nucleotide sequence ID" value="NZ_BAAAPK010000001.1"/>
</dbReference>